<name>A0A183SMV6_SCHSO</name>
<protein>
    <submittedName>
        <fullName evidence="2 4">Uncharacterized protein</fullName>
    </submittedName>
</protein>
<evidence type="ECO:0000313" key="3">
    <source>
        <dbReference type="Proteomes" id="UP000275846"/>
    </source>
</evidence>
<reference evidence="4" key="1">
    <citation type="submission" date="2016-06" db="UniProtKB">
        <authorList>
            <consortium name="WormBaseParasite"/>
        </authorList>
    </citation>
    <scope>IDENTIFICATION</scope>
</reference>
<evidence type="ECO:0000256" key="1">
    <source>
        <dbReference type="SAM" id="MobiDB-lite"/>
    </source>
</evidence>
<organism evidence="4">
    <name type="scientific">Schistocephalus solidus</name>
    <name type="common">Tapeworm</name>
    <dbReference type="NCBI Taxonomy" id="70667"/>
    <lineage>
        <taxon>Eukaryota</taxon>
        <taxon>Metazoa</taxon>
        <taxon>Spiralia</taxon>
        <taxon>Lophotrochozoa</taxon>
        <taxon>Platyhelminthes</taxon>
        <taxon>Cestoda</taxon>
        <taxon>Eucestoda</taxon>
        <taxon>Diphyllobothriidea</taxon>
        <taxon>Diphyllobothriidae</taxon>
        <taxon>Schistocephalus</taxon>
    </lineage>
</organism>
<dbReference type="WBParaSite" id="SSLN_0000573301-mRNA-1">
    <property type="protein sequence ID" value="SSLN_0000573301-mRNA-1"/>
    <property type="gene ID" value="SSLN_0000573301"/>
</dbReference>
<evidence type="ECO:0000313" key="4">
    <source>
        <dbReference type="WBParaSite" id="SSLN_0000573301-mRNA-1"/>
    </source>
</evidence>
<reference evidence="2 3" key="2">
    <citation type="submission" date="2018-11" db="EMBL/GenBank/DDBJ databases">
        <authorList>
            <consortium name="Pathogen Informatics"/>
        </authorList>
    </citation>
    <scope>NUCLEOTIDE SEQUENCE [LARGE SCALE GENOMIC DNA]</scope>
    <source>
        <strain evidence="2 3">NST_G2</strain>
    </source>
</reference>
<sequence>MVTPISQSEPISSSTSANGDSSASNLPTSDYPVPVLGSRRRKAAVPIVLRGGDDRLEELESETSLLEGAQLSSGAECCGGGWEGPPGSAHQDSGDTSAGGPRRRLAGEELVVQAHLDMCVRVRVHALSLSLSALVSGLLPDVGAELGLTAASRRGDREQHLVVAFTVADPSVPPPATQTSRAL</sequence>
<gene>
    <name evidence="2" type="ORF">SSLN_LOCUS5554</name>
</gene>
<keyword evidence="3" id="KW-1185">Reference proteome</keyword>
<feature type="region of interest" description="Disordered" evidence="1">
    <location>
        <begin position="76"/>
        <end position="102"/>
    </location>
</feature>
<dbReference type="EMBL" id="UYSU01033302">
    <property type="protein sequence ID" value="VDL91939.1"/>
    <property type="molecule type" value="Genomic_DNA"/>
</dbReference>
<accession>A0A183SMV6</accession>
<feature type="compositionally biased region" description="Low complexity" evidence="1">
    <location>
        <begin position="1"/>
        <end position="25"/>
    </location>
</feature>
<proteinExistence type="predicted"/>
<feature type="region of interest" description="Disordered" evidence="1">
    <location>
        <begin position="1"/>
        <end position="37"/>
    </location>
</feature>
<dbReference type="AlphaFoldDB" id="A0A183SMV6"/>
<evidence type="ECO:0000313" key="2">
    <source>
        <dbReference type="EMBL" id="VDL91939.1"/>
    </source>
</evidence>
<dbReference type="Proteomes" id="UP000275846">
    <property type="component" value="Unassembled WGS sequence"/>
</dbReference>